<dbReference type="SUPFAM" id="SSF82784">
    <property type="entry name" value="OsmC-like"/>
    <property type="match status" value="1"/>
</dbReference>
<gene>
    <name evidence="2" type="ORF">PKB_3329</name>
</gene>
<keyword evidence="1" id="KW-0472">Membrane</keyword>
<dbReference type="KEGG" id="pkc:PKB_3329"/>
<dbReference type="InterPro" id="IPR052924">
    <property type="entry name" value="OsmC/Ohr_hydroprdx_reductase"/>
</dbReference>
<reference evidence="2 3" key="1">
    <citation type="submission" date="2013-03" db="EMBL/GenBank/DDBJ databases">
        <authorList>
            <person name="Linke B."/>
        </authorList>
    </citation>
    <scope>NUCLEOTIDE SEQUENCE [LARGE SCALE GENOMIC DNA]</scope>
    <source>
        <strain evidence="2 3">B13</strain>
    </source>
</reference>
<sequence>MSLKTIQVEGAMGAGFAVEVNCGSHRLVMDQPVAAFGQDAGPTPLLVLLGALAGCFGTIGRFLAHQRKIELRGMRFAIEADYDPAGLLGRDTAVRAGFEEIRLRVEIDADLGPEEKRAFLQEVERRCPLADNLLHGTRLVSELATEAG</sequence>
<protein>
    <submittedName>
        <fullName evidence="2">Redox protein, regulator of disulfide bond formation</fullName>
    </submittedName>
</protein>
<dbReference type="HOGENOM" id="CLU_100275_2_1_6"/>
<dbReference type="PATRIC" id="fig|1301098.3.peg.3343"/>
<keyword evidence="1" id="KW-1133">Transmembrane helix</keyword>
<dbReference type="InterPro" id="IPR003718">
    <property type="entry name" value="OsmC/Ohr_fam"/>
</dbReference>
<dbReference type="STRING" id="1301098.PKB_3329"/>
<proteinExistence type="predicted"/>
<name>A0A024HJR1_PSEKB</name>
<organism evidence="2 3">
    <name type="scientific">Pseudomonas knackmussii (strain DSM 6978 / CCUG 54928 / LMG 23759 / B13)</name>
    <dbReference type="NCBI Taxonomy" id="1301098"/>
    <lineage>
        <taxon>Bacteria</taxon>
        <taxon>Pseudomonadati</taxon>
        <taxon>Pseudomonadota</taxon>
        <taxon>Gammaproteobacteria</taxon>
        <taxon>Pseudomonadales</taxon>
        <taxon>Pseudomonadaceae</taxon>
        <taxon>Pseudomonas</taxon>
    </lineage>
</organism>
<evidence type="ECO:0000313" key="3">
    <source>
        <dbReference type="Proteomes" id="UP000025241"/>
    </source>
</evidence>
<dbReference type="InterPro" id="IPR036102">
    <property type="entry name" value="OsmC/Ohrsf"/>
</dbReference>
<dbReference type="OrthoDB" id="9789573at2"/>
<dbReference type="RefSeq" id="WP_043253187.1">
    <property type="nucleotide sequence ID" value="NZ_HG322950.1"/>
</dbReference>
<dbReference type="Gene3D" id="3.30.300.20">
    <property type="match status" value="1"/>
</dbReference>
<dbReference type="PANTHER" id="PTHR35368">
    <property type="entry name" value="HYDROPEROXIDE REDUCTASE"/>
    <property type="match status" value="1"/>
</dbReference>
<reference evidence="2 3" key="2">
    <citation type="submission" date="2014-05" db="EMBL/GenBank/DDBJ databases">
        <title>Genome sequence of the 3-chlorobenzoate degrading bacterium Pseudomonas knackmussii B13 shows multiple evidence for horizontal gene transfer.</title>
        <authorList>
            <person name="Miyazaki R."/>
            <person name="Bertelli C."/>
            <person name="Falquet L."/>
            <person name="Robinson-Rechavi M."/>
            <person name="Gharib W."/>
            <person name="Roy S."/>
            <person name="Van der Meer J.R."/>
        </authorList>
    </citation>
    <scope>NUCLEOTIDE SEQUENCE [LARGE SCALE GENOMIC DNA]</scope>
    <source>
        <strain evidence="2 3">B13</strain>
    </source>
</reference>
<accession>A0A024HJR1</accession>
<feature type="transmembrane region" description="Helical" evidence="1">
    <location>
        <begin position="45"/>
        <end position="64"/>
    </location>
</feature>
<evidence type="ECO:0000313" key="2">
    <source>
        <dbReference type="EMBL" id="CDF84673.1"/>
    </source>
</evidence>
<dbReference type="AlphaFoldDB" id="A0A024HJR1"/>
<dbReference type="InterPro" id="IPR015946">
    <property type="entry name" value="KH_dom-like_a/b"/>
</dbReference>
<dbReference type="Proteomes" id="UP000025241">
    <property type="component" value="Chromosome I"/>
</dbReference>
<dbReference type="Pfam" id="PF02566">
    <property type="entry name" value="OsmC"/>
    <property type="match status" value="1"/>
</dbReference>
<evidence type="ECO:0000256" key="1">
    <source>
        <dbReference type="SAM" id="Phobius"/>
    </source>
</evidence>
<keyword evidence="3" id="KW-1185">Reference proteome</keyword>
<dbReference type="eggNOG" id="COG1765">
    <property type="taxonomic scope" value="Bacteria"/>
</dbReference>
<dbReference type="EMBL" id="HG322950">
    <property type="protein sequence ID" value="CDF84673.1"/>
    <property type="molecule type" value="Genomic_DNA"/>
</dbReference>
<keyword evidence="1" id="KW-0812">Transmembrane</keyword>
<dbReference type="PANTHER" id="PTHR35368:SF1">
    <property type="entry name" value="HYDROPEROXIDE REDUCTASE"/>
    <property type="match status" value="1"/>
</dbReference>